<organism evidence="1 2">
    <name type="scientific">Melipona bicolor</name>
    <dbReference type="NCBI Taxonomy" id="60889"/>
    <lineage>
        <taxon>Eukaryota</taxon>
        <taxon>Metazoa</taxon>
        <taxon>Ecdysozoa</taxon>
        <taxon>Arthropoda</taxon>
        <taxon>Hexapoda</taxon>
        <taxon>Insecta</taxon>
        <taxon>Pterygota</taxon>
        <taxon>Neoptera</taxon>
        <taxon>Endopterygota</taxon>
        <taxon>Hymenoptera</taxon>
        <taxon>Apocrita</taxon>
        <taxon>Aculeata</taxon>
        <taxon>Apoidea</taxon>
        <taxon>Anthophila</taxon>
        <taxon>Apidae</taxon>
        <taxon>Melipona</taxon>
    </lineage>
</organism>
<comment type="caution">
    <text evidence="1">The sequence shown here is derived from an EMBL/GenBank/DDBJ whole genome shotgun (WGS) entry which is preliminary data.</text>
</comment>
<proteinExistence type="predicted"/>
<dbReference type="Proteomes" id="UP001177670">
    <property type="component" value="Unassembled WGS sequence"/>
</dbReference>
<protein>
    <submittedName>
        <fullName evidence="1">Uncharacterized protein</fullName>
    </submittedName>
</protein>
<name>A0AA40G766_9HYME</name>
<evidence type="ECO:0000313" key="1">
    <source>
        <dbReference type="EMBL" id="KAK1131659.1"/>
    </source>
</evidence>
<sequence length="63" mass="7386">MRELLRRCFFFQSEKPLLAEASYPCAINLPLRKRWTVKRSVSAFGIVESVPMESRAFNAENRH</sequence>
<keyword evidence="2" id="KW-1185">Reference proteome</keyword>
<dbReference type="AlphaFoldDB" id="A0AA40G766"/>
<feature type="non-terminal residue" evidence="1">
    <location>
        <position position="63"/>
    </location>
</feature>
<reference evidence="1" key="1">
    <citation type="submission" date="2021-10" db="EMBL/GenBank/DDBJ databases">
        <title>Melipona bicolor Genome sequencing and assembly.</title>
        <authorList>
            <person name="Araujo N.S."/>
            <person name="Arias M.C."/>
        </authorList>
    </citation>
    <scope>NUCLEOTIDE SEQUENCE</scope>
    <source>
        <strain evidence="1">USP_2M_L1-L4_2017</strain>
        <tissue evidence="1">Whole body</tissue>
    </source>
</reference>
<accession>A0AA40G766</accession>
<evidence type="ECO:0000313" key="2">
    <source>
        <dbReference type="Proteomes" id="UP001177670"/>
    </source>
</evidence>
<gene>
    <name evidence="1" type="ORF">K0M31_017949</name>
</gene>
<dbReference type="EMBL" id="JAHYIQ010000006">
    <property type="protein sequence ID" value="KAK1131659.1"/>
    <property type="molecule type" value="Genomic_DNA"/>
</dbReference>